<keyword evidence="1" id="KW-0472">Membrane</keyword>
<sequence>MSYPPLPLYRNSKENRRRAAIGAYFNSRRGRYAIGLAVFVFCLYVFVSSGTLRLPLGGDRDVPPPRFPSVESTGDPVWQGRAQQVKDAFVTAYKAYHKNAYPHDELTPISNGHSDK</sequence>
<organism evidence="2 3">
    <name type="scientific">Hermanssonia centrifuga</name>
    <dbReference type="NCBI Taxonomy" id="98765"/>
    <lineage>
        <taxon>Eukaryota</taxon>
        <taxon>Fungi</taxon>
        <taxon>Dikarya</taxon>
        <taxon>Basidiomycota</taxon>
        <taxon>Agaricomycotina</taxon>
        <taxon>Agaricomycetes</taxon>
        <taxon>Polyporales</taxon>
        <taxon>Meruliaceae</taxon>
        <taxon>Hermanssonia</taxon>
    </lineage>
</organism>
<reference evidence="2 3" key="1">
    <citation type="submission" date="2018-02" db="EMBL/GenBank/DDBJ databases">
        <title>Genome sequence of the basidiomycete white-rot fungus Phlebia centrifuga.</title>
        <authorList>
            <person name="Granchi Z."/>
            <person name="Peng M."/>
            <person name="de Vries R.P."/>
            <person name="Hilden K."/>
            <person name="Makela M.R."/>
            <person name="Grigoriev I."/>
            <person name="Riley R."/>
        </authorList>
    </citation>
    <scope>NUCLEOTIDE SEQUENCE [LARGE SCALE GENOMIC DNA]</scope>
    <source>
        <strain evidence="2 3">FBCC195</strain>
    </source>
</reference>
<name>A0A2R6P1T5_9APHY</name>
<dbReference type="SUPFAM" id="SSF48225">
    <property type="entry name" value="Seven-hairpin glycosidases"/>
    <property type="match status" value="1"/>
</dbReference>
<dbReference type="InterPro" id="IPR012341">
    <property type="entry name" value="6hp_glycosidase-like_sf"/>
</dbReference>
<dbReference type="OrthoDB" id="8118055at2759"/>
<keyword evidence="3" id="KW-1185">Reference proteome</keyword>
<evidence type="ECO:0000256" key="1">
    <source>
        <dbReference type="SAM" id="Phobius"/>
    </source>
</evidence>
<dbReference type="EMBL" id="MLYV02000555">
    <property type="protein sequence ID" value="PSR83662.1"/>
    <property type="molecule type" value="Genomic_DNA"/>
</dbReference>
<keyword evidence="1" id="KW-1133">Transmembrane helix</keyword>
<keyword evidence="1" id="KW-0812">Transmembrane</keyword>
<dbReference type="GO" id="GO:0005509">
    <property type="term" value="F:calcium ion binding"/>
    <property type="evidence" value="ECO:0007669"/>
    <property type="project" value="InterPro"/>
</dbReference>
<dbReference type="Proteomes" id="UP000186601">
    <property type="component" value="Unassembled WGS sequence"/>
</dbReference>
<dbReference type="GO" id="GO:0004571">
    <property type="term" value="F:mannosyl-oligosaccharide 1,2-alpha-mannosidase activity"/>
    <property type="evidence" value="ECO:0007669"/>
    <property type="project" value="InterPro"/>
</dbReference>
<evidence type="ECO:0000313" key="2">
    <source>
        <dbReference type="EMBL" id="PSR83662.1"/>
    </source>
</evidence>
<dbReference type="InterPro" id="IPR036026">
    <property type="entry name" value="Seven-hairpin_glycosidases"/>
</dbReference>
<dbReference type="GO" id="GO:0005975">
    <property type="term" value="P:carbohydrate metabolic process"/>
    <property type="evidence" value="ECO:0007669"/>
    <property type="project" value="InterPro"/>
</dbReference>
<evidence type="ECO:0008006" key="4">
    <source>
        <dbReference type="Google" id="ProtNLM"/>
    </source>
</evidence>
<dbReference type="Gene3D" id="1.50.10.10">
    <property type="match status" value="1"/>
</dbReference>
<gene>
    <name evidence="2" type="ORF">PHLCEN_2v5669</name>
</gene>
<evidence type="ECO:0000313" key="3">
    <source>
        <dbReference type="Proteomes" id="UP000186601"/>
    </source>
</evidence>
<protein>
    <recommendedName>
        <fullName evidence="4">Transmembrane protein</fullName>
    </recommendedName>
</protein>
<dbReference type="GO" id="GO:0016020">
    <property type="term" value="C:membrane"/>
    <property type="evidence" value="ECO:0007669"/>
    <property type="project" value="InterPro"/>
</dbReference>
<comment type="caution">
    <text evidence="2">The sequence shown here is derived from an EMBL/GenBank/DDBJ whole genome shotgun (WGS) entry which is preliminary data.</text>
</comment>
<dbReference type="AlphaFoldDB" id="A0A2R6P1T5"/>
<accession>A0A2R6P1T5</accession>
<feature type="transmembrane region" description="Helical" evidence="1">
    <location>
        <begin position="32"/>
        <end position="52"/>
    </location>
</feature>
<proteinExistence type="predicted"/>